<dbReference type="Pfam" id="PF01047">
    <property type="entry name" value="MarR"/>
    <property type="match status" value="1"/>
</dbReference>
<dbReference type="InterPro" id="IPR023187">
    <property type="entry name" value="Tscrpt_reg_MarR-type_CS"/>
</dbReference>
<dbReference type="EMBL" id="JADOUF010000001">
    <property type="protein sequence ID" value="MBG6136735.1"/>
    <property type="molecule type" value="Genomic_DNA"/>
</dbReference>
<dbReference type="GO" id="GO:0003677">
    <property type="term" value="F:DNA binding"/>
    <property type="evidence" value="ECO:0007669"/>
    <property type="project" value="UniProtKB-KW"/>
</dbReference>
<sequence length="155" mass="16639">MITRRTDVTPITCLLRPAARSAAQLVGILLCDAGVLPGQEQLLQALWAHGDLRQTELADACGLDPSTVTKSLQRLERAGLVHRAPAVDDRRVMVVATTETGEALRDVVQAAIAEADRLALEGLTEAEKEMLKRLLGRVQDNLVRAGVERALPGGC</sequence>
<keyword evidence="6" id="KW-1185">Reference proteome</keyword>
<dbReference type="GO" id="GO:0006950">
    <property type="term" value="P:response to stress"/>
    <property type="evidence" value="ECO:0007669"/>
    <property type="project" value="TreeGrafter"/>
</dbReference>
<evidence type="ECO:0000256" key="1">
    <source>
        <dbReference type="ARBA" id="ARBA00023015"/>
    </source>
</evidence>
<comment type="caution">
    <text evidence="5">The sequence shown here is derived from an EMBL/GenBank/DDBJ whole genome shotgun (WGS) entry which is preliminary data.</text>
</comment>
<accession>A0A8J7GF34</accession>
<dbReference type="PROSITE" id="PS01117">
    <property type="entry name" value="HTH_MARR_1"/>
    <property type="match status" value="1"/>
</dbReference>
<dbReference type="PANTHER" id="PTHR33164">
    <property type="entry name" value="TRANSCRIPTIONAL REGULATOR, MARR FAMILY"/>
    <property type="match status" value="1"/>
</dbReference>
<dbReference type="RefSeq" id="WP_197003671.1">
    <property type="nucleotide sequence ID" value="NZ_BONS01000016.1"/>
</dbReference>
<feature type="domain" description="HTH marR-type" evidence="4">
    <location>
        <begin position="1"/>
        <end position="140"/>
    </location>
</feature>
<dbReference type="SMART" id="SM00347">
    <property type="entry name" value="HTH_MARR"/>
    <property type="match status" value="1"/>
</dbReference>
<dbReference type="InterPro" id="IPR036390">
    <property type="entry name" value="WH_DNA-bd_sf"/>
</dbReference>
<dbReference type="GO" id="GO:0003700">
    <property type="term" value="F:DNA-binding transcription factor activity"/>
    <property type="evidence" value="ECO:0007669"/>
    <property type="project" value="InterPro"/>
</dbReference>
<dbReference type="Gene3D" id="1.10.10.10">
    <property type="entry name" value="Winged helix-like DNA-binding domain superfamily/Winged helix DNA-binding domain"/>
    <property type="match status" value="1"/>
</dbReference>
<name>A0A8J7GF34_9ACTN</name>
<evidence type="ECO:0000256" key="3">
    <source>
        <dbReference type="ARBA" id="ARBA00023163"/>
    </source>
</evidence>
<evidence type="ECO:0000313" key="6">
    <source>
        <dbReference type="Proteomes" id="UP000622552"/>
    </source>
</evidence>
<dbReference type="InterPro" id="IPR011991">
    <property type="entry name" value="ArsR-like_HTH"/>
</dbReference>
<organism evidence="5 6">
    <name type="scientific">Longispora fulva</name>
    <dbReference type="NCBI Taxonomy" id="619741"/>
    <lineage>
        <taxon>Bacteria</taxon>
        <taxon>Bacillati</taxon>
        <taxon>Actinomycetota</taxon>
        <taxon>Actinomycetes</taxon>
        <taxon>Micromonosporales</taxon>
        <taxon>Micromonosporaceae</taxon>
        <taxon>Longispora</taxon>
    </lineage>
</organism>
<dbReference type="InterPro" id="IPR039422">
    <property type="entry name" value="MarR/SlyA-like"/>
</dbReference>
<dbReference type="Proteomes" id="UP000622552">
    <property type="component" value="Unassembled WGS sequence"/>
</dbReference>
<dbReference type="PANTHER" id="PTHR33164:SF43">
    <property type="entry name" value="HTH-TYPE TRANSCRIPTIONAL REPRESSOR YETL"/>
    <property type="match status" value="1"/>
</dbReference>
<keyword evidence="3" id="KW-0804">Transcription</keyword>
<dbReference type="PRINTS" id="PR00598">
    <property type="entry name" value="HTHMARR"/>
</dbReference>
<dbReference type="AlphaFoldDB" id="A0A8J7GF34"/>
<dbReference type="CDD" id="cd00090">
    <property type="entry name" value="HTH_ARSR"/>
    <property type="match status" value="1"/>
</dbReference>
<dbReference type="PROSITE" id="PS50995">
    <property type="entry name" value="HTH_MARR_2"/>
    <property type="match status" value="1"/>
</dbReference>
<dbReference type="InterPro" id="IPR036388">
    <property type="entry name" value="WH-like_DNA-bd_sf"/>
</dbReference>
<evidence type="ECO:0000259" key="4">
    <source>
        <dbReference type="PROSITE" id="PS50995"/>
    </source>
</evidence>
<keyword evidence="1" id="KW-0805">Transcription regulation</keyword>
<proteinExistence type="predicted"/>
<dbReference type="SUPFAM" id="SSF46785">
    <property type="entry name" value="Winged helix' DNA-binding domain"/>
    <property type="match status" value="1"/>
</dbReference>
<protein>
    <submittedName>
        <fullName evidence="5">DNA-binding MarR family transcriptional regulator</fullName>
    </submittedName>
</protein>
<evidence type="ECO:0000313" key="5">
    <source>
        <dbReference type="EMBL" id="MBG6136735.1"/>
    </source>
</evidence>
<evidence type="ECO:0000256" key="2">
    <source>
        <dbReference type="ARBA" id="ARBA00023125"/>
    </source>
</evidence>
<keyword evidence="2 5" id="KW-0238">DNA-binding</keyword>
<reference evidence="5" key="1">
    <citation type="submission" date="2020-11" db="EMBL/GenBank/DDBJ databases">
        <title>Sequencing the genomes of 1000 actinobacteria strains.</title>
        <authorList>
            <person name="Klenk H.-P."/>
        </authorList>
    </citation>
    <scope>NUCLEOTIDE SEQUENCE</scope>
    <source>
        <strain evidence="5">DSM 45356</strain>
    </source>
</reference>
<gene>
    <name evidence="5" type="ORF">IW245_002929</name>
</gene>
<dbReference type="InterPro" id="IPR000835">
    <property type="entry name" value="HTH_MarR-typ"/>
</dbReference>